<evidence type="ECO:0000256" key="2">
    <source>
        <dbReference type="SAM" id="Coils"/>
    </source>
</evidence>
<evidence type="ECO:0000313" key="7">
    <source>
        <dbReference type="EMBL" id="MEL0554498.1"/>
    </source>
</evidence>
<evidence type="ECO:0000259" key="6">
    <source>
        <dbReference type="Pfam" id="PF25954"/>
    </source>
</evidence>
<dbReference type="InterPro" id="IPR058624">
    <property type="entry name" value="MdtA-like_HH"/>
</dbReference>
<feature type="transmembrane region" description="Helical" evidence="3">
    <location>
        <begin position="6"/>
        <end position="24"/>
    </location>
</feature>
<comment type="similarity">
    <text evidence="1">Belongs to the membrane fusion protein (MFP) (TC 8.A.1) family.</text>
</comment>
<organism evidence="7 8">
    <name type="scientific">Raoultella lignicola</name>
    <dbReference type="NCBI Taxonomy" id="3040939"/>
    <lineage>
        <taxon>Bacteria</taxon>
        <taxon>Pseudomonadati</taxon>
        <taxon>Pseudomonadota</taxon>
        <taxon>Gammaproteobacteria</taxon>
        <taxon>Enterobacterales</taxon>
        <taxon>Enterobacteriaceae</taxon>
        <taxon>Klebsiella/Raoultella group</taxon>
        <taxon>Raoultella</taxon>
    </lineage>
</organism>
<dbReference type="Pfam" id="PF25954">
    <property type="entry name" value="Beta-barrel_RND_2"/>
    <property type="match status" value="1"/>
</dbReference>
<dbReference type="PANTHER" id="PTHR30386">
    <property type="entry name" value="MEMBRANE FUSION SUBUNIT OF EMRAB-TOLC MULTIDRUG EFFLUX PUMP"/>
    <property type="match status" value="1"/>
</dbReference>
<evidence type="ECO:0000256" key="3">
    <source>
        <dbReference type="SAM" id="Phobius"/>
    </source>
</evidence>
<proteinExistence type="inferred from homology"/>
<feature type="domain" description="CusB-like beta-barrel" evidence="6">
    <location>
        <begin position="263"/>
        <end position="302"/>
    </location>
</feature>
<keyword evidence="2" id="KW-0175">Coiled coil</keyword>
<evidence type="ECO:0000313" key="8">
    <source>
        <dbReference type="Proteomes" id="UP001312893"/>
    </source>
</evidence>
<dbReference type="EMBL" id="JARXNK020000106">
    <property type="protein sequence ID" value="MEL0554498.1"/>
    <property type="molecule type" value="Genomic_DNA"/>
</dbReference>
<dbReference type="Pfam" id="PF25917">
    <property type="entry name" value="BSH_RND"/>
    <property type="match status" value="1"/>
</dbReference>
<dbReference type="Gene3D" id="1.10.287.470">
    <property type="entry name" value="Helix hairpin bin"/>
    <property type="match status" value="2"/>
</dbReference>
<reference evidence="7 8" key="1">
    <citation type="submission" date="2024-04" db="EMBL/GenBank/DDBJ databases">
        <title>Two novel Raoultella species associated with bleeding cankers of broadleaf hosts, Raoultella scottia sp. nov. and Raoultella lignicola sp. nov.</title>
        <authorList>
            <person name="Brady C.L."/>
        </authorList>
    </citation>
    <scope>NUCLEOTIDE SEQUENCE [LARGE SCALE GENOMIC DNA]</scope>
    <source>
        <strain evidence="7 8">TW_WC1a.1</strain>
    </source>
</reference>
<evidence type="ECO:0000259" key="5">
    <source>
        <dbReference type="Pfam" id="PF25917"/>
    </source>
</evidence>
<dbReference type="Pfam" id="PF25876">
    <property type="entry name" value="HH_MFP_RND"/>
    <property type="match status" value="1"/>
</dbReference>
<evidence type="ECO:0000256" key="1">
    <source>
        <dbReference type="ARBA" id="ARBA00009477"/>
    </source>
</evidence>
<keyword evidence="3" id="KW-0472">Membrane</keyword>
<dbReference type="InterPro" id="IPR058792">
    <property type="entry name" value="Beta-barrel_RND_2"/>
</dbReference>
<dbReference type="InterPro" id="IPR050739">
    <property type="entry name" value="MFP"/>
</dbReference>
<keyword evidence="8" id="KW-1185">Reference proteome</keyword>
<dbReference type="InterPro" id="IPR058625">
    <property type="entry name" value="MdtA-like_BSH"/>
</dbReference>
<feature type="coiled-coil region" evidence="2">
    <location>
        <begin position="103"/>
        <end position="151"/>
    </location>
</feature>
<dbReference type="SUPFAM" id="SSF111369">
    <property type="entry name" value="HlyD-like secretion proteins"/>
    <property type="match status" value="2"/>
</dbReference>
<feature type="domain" description="Multidrug resistance protein MdtA-like alpha-helical hairpin" evidence="4">
    <location>
        <begin position="124"/>
        <end position="191"/>
    </location>
</feature>
<accession>A0ABU9FEW8</accession>
<feature type="domain" description="Multidrug resistance protein MdtA-like barrel-sandwich hybrid" evidence="5">
    <location>
        <begin position="62"/>
        <end position="238"/>
    </location>
</feature>
<keyword evidence="3" id="KW-0812">Transmembrane</keyword>
<name>A0ABU9FEW8_9ENTR</name>
<dbReference type="PANTHER" id="PTHR30386:SF18">
    <property type="entry name" value="INNER MEMBRANE PROTEIN YIAV-RELATED"/>
    <property type="match status" value="1"/>
</dbReference>
<dbReference type="Gene3D" id="2.40.30.170">
    <property type="match status" value="1"/>
</dbReference>
<dbReference type="Gene3D" id="2.40.50.100">
    <property type="match status" value="1"/>
</dbReference>
<keyword evidence="3" id="KW-1133">Transmembrane helix</keyword>
<sequence length="380" mass="41756">METLMLLTYAALCIAIFKIFHIPLNKWTVPTAVLGGVILIGGVIFGMNYNAPFTEVGNQVFRTVPIVSQVRGRVLTVPVKANQMLHKDDILFTIDPTPYQSKVDDLEAQVKQASQNALSLNSALNSAQANLNKAVAERDQAQREYARYQEGHNKGAFSDQMVDTRLQTWKADEASVKAAQAEVVRAKNDLNSVVKGENTTVASLLAQLRKAQFKLDNTVVRAPSDGYVSTVGLRPGTMSTALGLAPVMTFVPMVAPADRLYVAAFRQNSLQRLEKGETAELMFPAIPGTVFQGEVAAVLPAIGESQFQGQGKLLTTAALNTQGRALVVMKVTDDRFKNYKLPQGATVEAAVYSDHMKELLLIRKILIRMKSWENYLYLDH</sequence>
<gene>
    <name evidence="7" type="ORF">QFI96_022690</name>
</gene>
<evidence type="ECO:0000259" key="4">
    <source>
        <dbReference type="Pfam" id="PF25876"/>
    </source>
</evidence>
<feature type="transmembrane region" description="Helical" evidence="3">
    <location>
        <begin position="31"/>
        <end position="49"/>
    </location>
</feature>
<dbReference type="Proteomes" id="UP001312893">
    <property type="component" value="Unassembled WGS sequence"/>
</dbReference>
<comment type="caution">
    <text evidence="7">The sequence shown here is derived from an EMBL/GenBank/DDBJ whole genome shotgun (WGS) entry which is preliminary data.</text>
</comment>
<dbReference type="RefSeq" id="WP_123755817.1">
    <property type="nucleotide sequence ID" value="NZ_JARXNK020000106.1"/>
</dbReference>
<protein>
    <submittedName>
        <fullName evidence="7">HlyD family secretion protein</fullName>
    </submittedName>
</protein>